<gene>
    <name evidence="4" type="ORF">GCM10022233_59710</name>
</gene>
<feature type="region of interest" description="Disordered" evidence="1">
    <location>
        <begin position="422"/>
        <end position="453"/>
    </location>
</feature>
<feature type="transmembrane region" description="Helical" evidence="2">
    <location>
        <begin position="88"/>
        <end position="110"/>
    </location>
</feature>
<evidence type="ECO:0000313" key="5">
    <source>
        <dbReference type="Proteomes" id="UP001499984"/>
    </source>
</evidence>
<dbReference type="Pfam" id="PF01757">
    <property type="entry name" value="Acyl_transf_3"/>
    <property type="match status" value="1"/>
</dbReference>
<feature type="transmembrane region" description="Helical" evidence="2">
    <location>
        <begin position="131"/>
        <end position="149"/>
    </location>
</feature>
<sequence length="453" mass="50375">MNPPSYDPSLYGPSMTTGATTGAAAGTAAGAVPTADPVLHATAPAPTPPADPAKPEQAARPAPARDRYFDLLRALALFRVVLYHLTGWAWLPLVFPSMGVMFALAGNLMARSLKRPPVQVIRGRIRRLLPPLWLLGVVGVTGMVIQGWGPDADGHPGWWWIHLAYWIVPLSDPPYAEGLPGIHGFLGENWAVDLAGPLWYIRAYLWYVLLSPFLLKALRAMPLVTLLAPLALSAAFNFGYLTLPGERIPSALTDFSTFGACWILGMAHQEGILRRIPRYVVPSVAPIFAAVGLWYALNHDFGEGNDLDSMPMAQALWSFGTVMLLLHLSPSWSEWPRRLRRWDRVITLLNSRAVTIYLWHNTCILIAATMWDQLWGIDVMWMHFSWLLESPWPVLAFTWVLIGSCIVWFGWAEDLAAKRRPQVWPDGSKKGAKKGAKRGTRQQTGRRARRSRG</sequence>
<keyword evidence="2" id="KW-1133">Transmembrane helix</keyword>
<keyword evidence="2" id="KW-0812">Transmembrane</keyword>
<protein>
    <submittedName>
        <fullName evidence="4">Acyltransferase</fullName>
    </submittedName>
</protein>
<reference evidence="5" key="1">
    <citation type="journal article" date="2019" name="Int. J. Syst. Evol. Microbiol.">
        <title>The Global Catalogue of Microorganisms (GCM) 10K type strain sequencing project: providing services to taxonomists for standard genome sequencing and annotation.</title>
        <authorList>
            <consortium name="The Broad Institute Genomics Platform"/>
            <consortium name="The Broad Institute Genome Sequencing Center for Infectious Disease"/>
            <person name="Wu L."/>
            <person name="Ma J."/>
        </authorList>
    </citation>
    <scope>NUCLEOTIDE SEQUENCE [LARGE SCALE GENOMIC DNA]</scope>
    <source>
        <strain evidence="5">JCM 16925</strain>
    </source>
</reference>
<feature type="transmembrane region" description="Helical" evidence="2">
    <location>
        <begin position="349"/>
        <end position="371"/>
    </location>
</feature>
<feature type="region of interest" description="Disordered" evidence="1">
    <location>
        <begin position="36"/>
        <end position="59"/>
    </location>
</feature>
<name>A0ABP7VUS4_9ACTN</name>
<feature type="compositionally biased region" description="Basic residues" evidence="1">
    <location>
        <begin position="430"/>
        <end position="453"/>
    </location>
</feature>
<feature type="transmembrane region" description="Helical" evidence="2">
    <location>
        <begin position="198"/>
        <end position="215"/>
    </location>
</feature>
<evidence type="ECO:0000259" key="3">
    <source>
        <dbReference type="Pfam" id="PF01757"/>
    </source>
</evidence>
<keyword evidence="2" id="KW-0472">Membrane</keyword>
<dbReference type="GO" id="GO:0016746">
    <property type="term" value="F:acyltransferase activity"/>
    <property type="evidence" value="ECO:0007669"/>
    <property type="project" value="UniProtKB-KW"/>
</dbReference>
<accession>A0ABP7VUS4</accession>
<evidence type="ECO:0000313" key="4">
    <source>
        <dbReference type="EMBL" id="GAA4074005.1"/>
    </source>
</evidence>
<feature type="transmembrane region" description="Helical" evidence="2">
    <location>
        <begin position="391"/>
        <end position="411"/>
    </location>
</feature>
<feature type="transmembrane region" description="Helical" evidence="2">
    <location>
        <begin position="279"/>
        <end position="297"/>
    </location>
</feature>
<feature type="transmembrane region" description="Helical" evidence="2">
    <location>
        <begin position="222"/>
        <end position="242"/>
    </location>
</feature>
<feature type="domain" description="Acyltransferase 3" evidence="3">
    <location>
        <begin position="67"/>
        <end position="407"/>
    </location>
</feature>
<feature type="transmembrane region" description="Helical" evidence="2">
    <location>
        <begin position="309"/>
        <end position="328"/>
    </location>
</feature>
<evidence type="ECO:0000256" key="1">
    <source>
        <dbReference type="SAM" id="MobiDB-lite"/>
    </source>
</evidence>
<feature type="transmembrane region" description="Helical" evidence="2">
    <location>
        <begin position="248"/>
        <end position="267"/>
    </location>
</feature>
<organism evidence="4 5">
    <name type="scientific">Streptomyces shaanxiensis</name>
    <dbReference type="NCBI Taxonomy" id="653357"/>
    <lineage>
        <taxon>Bacteria</taxon>
        <taxon>Bacillati</taxon>
        <taxon>Actinomycetota</taxon>
        <taxon>Actinomycetes</taxon>
        <taxon>Kitasatosporales</taxon>
        <taxon>Streptomycetaceae</taxon>
        <taxon>Streptomyces</taxon>
    </lineage>
</organism>
<keyword evidence="5" id="KW-1185">Reference proteome</keyword>
<dbReference type="Proteomes" id="UP001499984">
    <property type="component" value="Unassembled WGS sequence"/>
</dbReference>
<proteinExistence type="predicted"/>
<keyword evidence="4" id="KW-0808">Transferase</keyword>
<dbReference type="InterPro" id="IPR002656">
    <property type="entry name" value="Acyl_transf_3_dom"/>
</dbReference>
<evidence type="ECO:0000256" key="2">
    <source>
        <dbReference type="SAM" id="Phobius"/>
    </source>
</evidence>
<keyword evidence="4" id="KW-0012">Acyltransferase</keyword>
<comment type="caution">
    <text evidence="4">The sequence shown here is derived from an EMBL/GenBank/DDBJ whole genome shotgun (WGS) entry which is preliminary data.</text>
</comment>
<dbReference type="EMBL" id="BAAAZY010000015">
    <property type="protein sequence ID" value="GAA4074005.1"/>
    <property type="molecule type" value="Genomic_DNA"/>
</dbReference>